<comment type="subcellular location">
    <subcellularLocation>
        <location evidence="1">Cell membrane</location>
        <topology evidence="1">Multi-pass membrane protein</topology>
    </subcellularLocation>
</comment>
<name>B7GMA5_ANOFW</name>
<dbReference type="InterPro" id="IPR050833">
    <property type="entry name" value="Poly_Biosynth_Transport"/>
</dbReference>
<evidence type="ECO:0000256" key="3">
    <source>
        <dbReference type="ARBA" id="ARBA00022692"/>
    </source>
</evidence>
<dbReference type="HOGENOM" id="CLU_022017_2_1_9"/>
<feature type="transmembrane region" description="Helical" evidence="6">
    <location>
        <begin position="170"/>
        <end position="189"/>
    </location>
</feature>
<evidence type="ECO:0000256" key="4">
    <source>
        <dbReference type="ARBA" id="ARBA00022989"/>
    </source>
</evidence>
<feature type="transmembrane region" description="Helical" evidence="6">
    <location>
        <begin position="59"/>
        <end position="79"/>
    </location>
</feature>
<feature type="transmembrane region" description="Helical" evidence="6">
    <location>
        <begin position="21"/>
        <end position="39"/>
    </location>
</feature>
<evidence type="ECO:0000256" key="2">
    <source>
        <dbReference type="ARBA" id="ARBA00022475"/>
    </source>
</evidence>
<proteinExistence type="predicted"/>
<organism evidence="7 8">
    <name type="scientific">Anoxybacillus flavithermus (strain DSM 21510 / WK1)</name>
    <dbReference type="NCBI Taxonomy" id="491915"/>
    <lineage>
        <taxon>Bacteria</taxon>
        <taxon>Bacillati</taxon>
        <taxon>Bacillota</taxon>
        <taxon>Bacilli</taxon>
        <taxon>Bacillales</taxon>
        <taxon>Anoxybacillaceae</taxon>
        <taxon>Anoxybacillus</taxon>
    </lineage>
</organism>
<dbReference type="InterPro" id="IPR002797">
    <property type="entry name" value="Polysacc_synth"/>
</dbReference>
<dbReference type="AlphaFoldDB" id="B7GMA5"/>
<dbReference type="EMBL" id="CP000922">
    <property type="protein sequence ID" value="ACJ35007.1"/>
    <property type="molecule type" value="Genomic_DNA"/>
</dbReference>
<feature type="transmembrane region" description="Helical" evidence="6">
    <location>
        <begin position="396"/>
        <end position="414"/>
    </location>
</feature>
<protein>
    <submittedName>
        <fullName evidence="7">Membrane protein involved in the export of O-antigen and teichoic acid</fullName>
    </submittedName>
</protein>
<dbReference type="GO" id="GO:0005886">
    <property type="term" value="C:plasma membrane"/>
    <property type="evidence" value="ECO:0007669"/>
    <property type="project" value="UniProtKB-SubCell"/>
</dbReference>
<gene>
    <name evidence="7" type="ordered locus">Aflv_2654</name>
</gene>
<dbReference type="Proteomes" id="UP000000742">
    <property type="component" value="Chromosome"/>
</dbReference>
<feature type="transmembrane region" description="Helical" evidence="6">
    <location>
        <begin position="195"/>
        <end position="217"/>
    </location>
</feature>
<keyword evidence="4 6" id="KW-1133">Transmembrane helix</keyword>
<dbReference type="KEGG" id="afl:Aflv_2654"/>
<keyword evidence="5 6" id="KW-0472">Membrane</keyword>
<dbReference type="InterPro" id="IPR024923">
    <property type="entry name" value="PG_synth_SpoVB"/>
</dbReference>
<keyword evidence="3 6" id="KW-0812">Transmembrane</keyword>
<dbReference type="Pfam" id="PF01943">
    <property type="entry name" value="Polysacc_synt"/>
    <property type="match status" value="1"/>
</dbReference>
<dbReference type="PANTHER" id="PTHR30250:SF29">
    <property type="entry name" value="POLYSACCHARIDE BIOSYNTHESIS PROTEIN C-TERMINAL DOMAIN-CONTAINING PROTEIN"/>
    <property type="match status" value="1"/>
</dbReference>
<feature type="transmembrane region" description="Helical" evidence="6">
    <location>
        <begin position="455"/>
        <end position="476"/>
    </location>
</feature>
<dbReference type="CDD" id="cd13124">
    <property type="entry name" value="MATE_SpoVB_like"/>
    <property type="match status" value="1"/>
</dbReference>
<dbReference type="STRING" id="491915.Aflv_2654"/>
<feature type="transmembrane region" description="Helical" evidence="6">
    <location>
        <begin position="420"/>
        <end position="443"/>
    </location>
</feature>
<keyword evidence="2" id="KW-1003">Cell membrane</keyword>
<feature type="transmembrane region" description="Helical" evidence="6">
    <location>
        <begin position="238"/>
        <end position="258"/>
    </location>
</feature>
<feature type="transmembrane region" description="Helical" evidence="6">
    <location>
        <begin position="131"/>
        <end position="149"/>
    </location>
</feature>
<evidence type="ECO:0000313" key="7">
    <source>
        <dbReference type="EMBL" id="ACJ35007.1"/>
    </source>
</evidence>
<evidence type="ECO:0000256" key="6">
    <source>
        <dbReference type="SAM" id="Phobius"/>
    </source>
</evidence>
<feature type="transmembrane region" description="Helical" evidence="6">
    <location>
        <begin position="100"/>
        <end position="125"/>
    </location>
</feature>
<reference evidence="7 8" key="1">
    <citation type="journal article" date="2008" name="Genome Biol.">
        <title>Encapsulated in silica: genome, proteome and physiology of the thermophilic bacterium Anoxybacillus flavithermus WK1.</title>
        <authorList>
            <person name="Saw J.H."/>
            <person name="Mountain B.W."/>
            <person name="Feng L."/>
            <person name="Omelchenko M.V."/>
            <person name="Hou S."/>
            <person name="Saito J.A."/>
            <person name="Stott M.B."/>
            <person name="Li D."/>
            <person name="Zhao G."/>
            <person name="Wu J."/>
            <person name="Galperin M.Y."/>
            <person name="Koonin E.V."/>
            <person name="Makarova K.S."/>
            <person name="Wolf Y.I."/>
            <person name="Rigden D.J."/>
            <person name="Dunfield P.F."/>
            <person name="Wang L."/>
            <person name="Alam M."/>
        </authorList>
    </citation>
    <scope>NUCLEOTIDE SEQUENCE [LARGE SCALE GENOMIC DNA]</scope>
    <source>
        <strain evidence="8">DSM 21510 / WK1</strain>
    </source>
</reference>
<dbReference type="PIRSF" id="PIRSF038958">
    <property type="entry name" value="PG_synth_SpoVB"/>
    <property type="match status" value="1"/>
</dbReference>
<feature type="transmembrane region" description="Helical" evidence="6">
    <location>
        <begin position="334"/>
        <end position="358"/>
    </location>
</feature>
<sequence>MDDFKAKGCWKMSQSFVKGTIILTLGTIISKVLGSIFRIPLQNIAGDKVLGIFSLVYPLYMVALILSVAGIPIAVSKLISEARAQQKEDEVARLIKTASVLAFSFGVLSFSLLAGGSSWIAQALGGAEAKWAIIVVSTTLLISPYMAVYRGFFQGLENMKPTAASQVLEQFVRVAFILLVAFYMVKAAYPDDIIAGAIMIGSPLGALASLVYLRTLYARSPYRPKRVKLTRTQWMETSKTILTLSIPIALGALAMPFLNLVDSLSVPLSLRSYGVGADETSYLFGLYSRGTALVQIATVFSSSLVLPLIPLLSKQLAKGELTQARQTIQKSFELSHFLSWPIAAGLAGLTVPLNIALFTNHEGSVTMAIVLASSVFTSLALLGTGILQGVGESKRAAVIILIGCFVKWGTNILFVSWYGLIGAGISTLVTYAFITWANHVAIRRHISLSFWNRKVIVYVFASLVMGISLFFISPTWGRMASLVYVAIATIGGGLFYVGIALALGGVRLQELRQWLNQTKKG</sequence>
<evidence type="ECO:0000313" key="8">
    <source>
        <dbReference type="Proteomes" id="UP000000742"/>
    </source>
</evidence>
<feature type="transmembrane region" description="Helical" evidence="6">
    <location>
        <begin position="364"/>
        <end position="384"/>
    </location>
</feature>
<accession>B7GMA5</accession>
<dbReference type="eggNOG" id="COG2244">
    <property type="taxonomic scope" value="Bacteria"/>
</dbReference>
<dbReference type="PANTHER" id="PTHR30250">
    <property type="entry name" value="PST FAMILY PREDICTED COLANIC ACID TRANSPORTER"/>
    <property type="match status" value="1"/>
</dbReference>
<evidence type="ECO:0000256" key="1">
    <source>
        <dbReference type="ARBA" id="ARBA00004651"/>
    </source>
</evidence>
<feature type="transmembrane region" description="Helical" evidence="6">
    <location>
        <begin position="292"/>
        <end position="313"/>
    </location>
</feature>
<evidence type="ECO:0000256" key="5">
    <source>
        <dbReference type="ARBA" id="ARBA00023136"/>
    </source>
</evidence>
<feature type="transmembrane region" description="Helical" evidence="6">
    <location>
        <begin position="482"/>
        <end position="503"/>
    </location>
</feature>